<dbReference type="eggNOG" id="KOG0192">
    <property type="taxonomic scope" value="Eukaryota"/>
</dbReference>
<keyword evidence="4" id="KW-1185">Reference proteome</keyword>
<dbReference type="AlphaFoldDB" id="K0RAI4"/>
<name>K0RAI4_THAOC</name>
<comment type="caution">
    <text evidence="3">The sequence shown here is derived from an EMBL/GenBank/DDBJ whole genome shotgun (WGS) entry which is preliminary data.</text>
</comment>
<dbReference type="InterPro" id="IPR011009">
    <property type="entry name" value="Kinase-like_dom_sf"/>
</dbReference>
<feature type="non-terminal residue" evidence="3">
    <location>
        <position position="1"/>
    </location>
</feature>
<dbReference type="GO" id="GO:0005524">
    <property type="term" value="F:ATP binding"/>
    <property type="evidence" value="ECO:0007669"/>
    <property type="project" value="InterPro"/>
</dbReference>
<evidence type="ECO:0000256" key="1">
    <source>
        <dbReference type="SAM" id="MobiDB-lite"/>
    </source>
</evidence>
<proteinExistence type="predicted"/>
<reference evidence="3 4" key="1">
    <citation type="journal article" date="2012" name="Genome Biol.">
        <title>Genome and low-iron response of an oceanic diatom adapted to chronic iron limitation.</title>
        <authorList>
            <person name="Lommer M."/>
            <person name="Specht M."/>
            <person name="Roy A.S."/>
            <person name="Kraemer L."/>
            <person name="Andreson R."/>
            <person name="Gutowska M.A."/>
            <person name="Wolf J."/>
            <person name="Bergner S.V."/>
            <person name="Schilhabel M.B."/>
            <person name="Klostermeier U.C."/>
            <person name="Beiko R.G."/>
            <person name="Rosenstiel P."/>
            <person name="Hippler M."/>
            <person name="Laroche J."/>
        </authorList>
    </citation>
    <scope>NUCLEOTIDE SEQUENCE [LARGE SCALE GENOMIC DNA]</scope>
    <source>
        <strain evidence="3 4">CCMP1005</strain>
    </source>
</reference>
<dbReference type="PANTHER" id="PTHR44329:SF289">
    <property type="entry name" value="SERINE_THREONINE-PROTEIN KINASE VIK"/>
    <property type="match status" value="1"/>
</dbReference>
<evidence type="ECO:0000313" key="3">
    <source>
        <dbReference type="EMBL" id="EJK49299.1"/>
    </source>
</evidence>
<feature type="domain" description="Protein kinase" evidence="2">
    <location>
        <begin position="69"/>
        <end position="441"/>
    </location>
</feature>
<dbReference type="PROSITE" id="PS50011">
    <property type="entry name" value="PROTEIN_KINASE_DOM"/>
    <property type="match status" value="1"/>
</dbReference>
<dbReference type="OrthoDB" id="45850at2759"/>
<dbReference type="PANTHER" id="PTHR44329">
    <property type="entry name" value="SERINE/THREONINE-PROTEIN KINASE TNNI3K-RELATED"/>
    <property type="match status" value="1"/>
</dbReference>
<feature type="compositionally biased region" description="Basic and acidic residues" evidence="1">
    <location>
        <begin position="132"/>
        <end position="150"/>
    </location>
</feature>
<feature type="region of interest" description="Disordered" evidence="1">
    <location>
        <begin position="97"/>
        <end position="150"/>
    </location>
</feature>
<dbReference type="Pfam" id="PF00069">
    <property type="entry name" value="Pkinase"/>
    <property type="match status" value="1"/>
</dbReference>
<protein>
    <recommendedName>
        <fullName evidence="2">Protein kinase domain-containing protein</fullName>
    </recommendedName>
</protein>
<dbReference type="EMBL" id="AGNL01044950">
    <property type="protein sequence ID" value="EJK49299.1"/>
    <property type="molecule type" value="Genomic_DNA"/>
</dbReference>
<dbReference type="InterPro" id="IPR000719">
    <property type="entry name" value="Prot_kinase_dom"/>
</dbReference>
<dbReference type="SUPFAM" id="SSF56112">
    <property type="entry name" value="Protein kinase-like (PK-like)"/>
    <property type="match status" value="1"/>
</dbReference>
<dbReference type="Gene3D" id="1.10.510.10">
    <property type="entry name" value="Transferase(Phosphotransferase) domain 1"/>
    <property type="match status" value="1"/>
</dbReference>
<sequence length="468" mass="52916">DRDRAGLDSFGDDRSSRGRYVPANMSMRVSEDFQDEVQAKIDAVATGKFFQQKRDARIIPSFDIGGVTEESAATSGSGAFCVVKEITSITLVNDATSEAQESEKVLDKASSSGDKPEKDQKPDEDPLGSFKTKSEVRRYMSDSCQRTDDSDGTKHARYAIKVLKTSNNRKDLETGLKDISIECQFLRHLGHSNICKMRGTAGIPLSPSFGIILDRLYQTLESKMDQWMYEAKQFKSAGCLGCLGLGKLDSVWKKRQHVDAITVASDISSALRYIHSNDLVYSPKMQVRHSIWRVAPVSILSKRNQSGFDVRGNIKIFDFGFCKELSKKLLDKKTGMYKLTRCTGSLPYMAPEVFEGKLYGKGADVFSYGVLLYEMLNFKYAFTFKTLKDYKDIIIDNKYRPSIDGAVAARPKDLIKETWDQDPKKRPNFDRISIILKSEYYDSTSELESRSERLSNITMKSIRLRRKK</sequence>
<dbReference type="InterPro" id="IPR051681">
    <property type="entry name" value="Ser/Thr_Kinases-Pseudokinases"/>
</dbReference>
<feature type="compositionally biased region" description="Basic and acidic residues" evidence="1">
    <location>
        <begin position="114"/>
        <end position="124"/>
    </location>
</feature>
<dbReference type="Proteomes" id="UP000266841">
    <property type="component" value="Unassembled WGS sequence"/>
</dbReference>
<accession>K0RAI4</accession>
<evidence type="ECO:0000259" key="2">
    <source>
        <dbReference type="PROSITE" id="PS50011"/>
    </source>
</evidence>
<evidence type="ECO:0000313" key="4">
    <source>
        <dbReference type="Proteomes" id="UP000266841"/>
    </source>
</evidence>
<dbReference type="GO" id="GO:0004674">
    <property type="term" value="F:protein serine/threonine kinase activity"/>
    <property type="evidence" value="ECO:0007669"/>
    <property type="project" value="TreeGrafter"/>
</dbReference>
<organism evidence="3 4">
    <name type="scientific">Thalassiosira oceanica</name>
    <name type="common">Marine diatom</name>
    <dbReference type="NCBI Taxonomy" id="159749"/>
    <lineage>
        <taxon>Eukaryota</taxon>
        <taxon>Sar</taxon>
        <taxon>Stramenopiles</taxon>
        <taxon>Ochrophyta</taxon>
        <taxon>Bacillariophyta</taxon>
        <taxon>Coscinodiscophyceae</taxon>
        <taxon>Thalassiosirophycidae</taxon>
        <taxon>Thalassiosirales</taxon>
        <taxon>Thalassiosiraceae</taxon>
        <taxon>Thalassiosira</taxon>
    </lineage>
</organism>
<gene>
    <name evidence="3" type="ORF">THAOC_31846</name>
</gene>